<evidence type="ECO:0000256" key="6">
    <source>
        <dbReference type="ARBA" id="ARBA00022840"/>
    </source>
</evidence>
<gene>
    <name evidence="10" type="ORF">EWH46_16035</name>
</gene>
<dbReference type="SMART" id="SM00220">
    <property type="entry name" value="S_TKc"/>
    <property type="match status" value="1"/>
</dbReference>
<dbReference type="EC" id="2.7.11.1" evidence="1"/>
<dbReference type="Gene3D" id="3.30.200.20">
    <property type="entry name" value="Phosphorylase Kinase, domain 1"/>
    <property type="match status" value="1"/>
</dbReference>
<dbReference type="Gene3D" id="1.10.510.10">
    <property type="entry name" value="Transferase(Phosphotransferase) domain 1"/>
    <property type="match status" value="1"/>
</dbReference>
<evidence type="ECO:0000256" key="7">
    <source>
        <dbReference type="PROSITE-ProRule" id="PRU10141"/>
    </source>
</evidence>
<dbReference type="GO" id="GO:0004674">
    <property type="term" value="F:protein serine/threonine kinase activity"/>
    <property type="evidence" value="ECO:0007669"/>
    <property type="project" value="UniProtKB-KW"/>
</dbReference>
<evidence type="ECO:0000256" key="2">
    <source>
        <dbReference type="ARBA" id="ARBA00022527"/>
    </source>
</evidence>
<evidence type="ECO:0000313" key="10">
    <source>
        <dbReference type="EMBL" id="QEN02751.1"/>
    </source>
</evidence>
<dbReference type="InterPro" id="IPR008271">
    <property type="entry name" value="Ser/Thr_kinase_AS"/>
</dbReference>
<dbReference type="CDD" id="cd14014">
    <property type="entry name" value="STKc_PknB_like"/>
    <property type="match status" value="1"/>
</dbReference>
<name>A0A5C1Q585_9BURK</name>
<dbReference type="PANTHER" id="PTHR43289:SF6">
    <property type="entry name" value="SERINE_THREONINE-PROTEIN KINASE NEKL-3"/>
    <property type="match status" value="1"/>
</dbReference>
<dbReference type="KEGG" id="snn:EWH46_16035"/>
<feature type="binding site" evidence="7">
    <location>
        <position position="34"/>
    </location>
    <ligand>
        <name>ATP</name>
        <dbReference type="ChEBI" id="CHEBI:30616"/>
    </ligand>
</feature>
<dbReference type="FunFam" id="1.10.510.10:FF:000021">
    <property type="entry name" value="Serine/threonine protein kinase"/>
    <property type="match status" value="1"/>
</dbReference>
<evidence type="ECO:0000256" key="1">
    <source>
        <dbReference type="ARBA" id="ARBA00012513"/>
    </source>
</evidence>
<proteinExistence type="predicted"/>
<dbReference type="OrthoDB" id="9791419at2"/>
<dbReference type="PANTHER" id="PTHR43289">
    <property type="entry name" value="MITOGEN-ACTIVATED PROTEIN KINASE KINASE KINASE 20-RELATED"/>
    <property type="match status" value="1"/>
</dbReference>
<evidence type="ECO:0000256" key="5">
    <source>
        <dbReference type="ARBA" id="ARBA00022777"/>
    </source>
</evidence>
<evidence type="ECO:0000256" key="3">
    <source>
        <dbReference type="ARBA" id="ARBA00022679"/>
    </source>
</evidence>
<dbReference type="PROSITE" id="PS50011">
    <property type="entry name" value="PROTEIN_KINASE_DOM"/>
    <property type="match status" value="1"/>
</dbReference>
<dbReference type="InterPro" id="IPR011009">
    <property type="entry name" value="Kinase-like_dom_sf"/>
</dbReference>
<accession>A0A5C1Q585</accession>
<dbReference type="GO" id="GO:0005524">
    <property type="term" value="F:ATP binding"/>
    <property type="evidence" value="ECO:0007669"/>
    <property type="project" value="UniProtKB-UniRule"/>
</dbReference>
<keyword evidence="6 7" id="KW-0067">ATP-binding</keyword>
<dbReference type="EMBL" id="CP035708">
    <property type="protein sequence ID" value="QEN02751.1"/>
    <property type="molecule type" value="Genomic_DNA"/>
</dbReference>
<dbReference type="SUPFAM" id="SSF56112">
    <property type="entry name" value="Protein kinase-like (PK-like)"/>
    <property type="match status" value="1"/>
</dbReference>
<evidence type="ECO:0000259" key="9">
    <source>
        <dbReference type="PROSITE" id="PS50011"/>
    </source>
</evidence>
<reference evidence="10 11" key="1">
    <citation type="submission" date="2019-02" db="EMBL/GenBank/DDBJ databases">
        <title>Complete Genome Sequence and Methylome Analysis of Sphaerotilus natans subsp. sulfidivorans D-507.</title>
        <authorList>
            <person name="Fomenkov A."/>
            <person name="Gridneva E."/>
            <person name="Smolyakov D."/>
            <person name="Dubinina G."/>
            <person name="Vincze T."/>
            <person name="Grabovich M."/>
            <person name="Roberts R.J."/>
        </authorList>
    </citation>
    <scope>NUCLEOTIDE SEQUENCE [LARGE SCALE GENOMIC DNA]</scope>
    <source>
        <strain evidence="10 11">D-507</strain>
    </source>
</reference>
<keyword evidence="2 10" id="KW-0723">Serine/threonine-protein kinase</keyword>
<sequence length="312" mass="33863">MLGPYLLERELGRGAMGRVHLARHRDTGAVVALKTLALGREFDGFALEEARQRFQREALAACRLDHADIVRVFDSGEQDGIAYIAMERLTGQDLSQHLAPEHLLPVATVVAISRRIARALAHAHAQGIIHRDIKPANIMVDIGRNQVKVTDFGIARITDANRTRTGLVLGSPSYMSPEQLAGRPVDGRSDLYSLGVLMFQMLTGELPLKGNTMSELIGAIARTPAPDVRTLRPSLPAALAEVIGILLEKRPELRYRDGLDLAEDLKLVADTLRRPTRPASGTAASVQECAPGPATDQCRPPSHRAGGAQSHR</sequence>
<keyword evidence="4 7" id="KW-0547">Nucleotide-binding</keyword>
<dbReference type="InterPro" id="IPR000719">
    <property type="entry name" value="Prot_kinase_dom"/>
</dbReference>
<dbReference type="AlphaFoldDB" id="A0A5C1Q585"/>
<feature type="region of interest" description="Disordered" evidence="8">
    <location>
        <begin position="276"/>
        <end position="312"/>
    </location>
</feature>
<evidence type="ECO:0000256" key="8">
    <source>
        <dbReference type="SAM" id="MobiDB-lite"/>
    </source>
</evidence>
<dbReference type="PROSITE" id="PS00108">
    <property type="entry name" value="PROTEIN_KINASE_ST"/>
    <property type="match status" value="1"/>
</dbReference>
<dbReference type="PROSITE" id="PS00107">
    <property type="entry name" value="PROTEIN_KINASE_ATP"/>
    <property type="match status" value="1"/>
</dbReference>
<protein>
    <recommendedName>
        <fullName evidence="1">non-specific serine/threonine protein kinase</fullName>
        <ecNumber evidence="1">2.7.11.1</ecNumber>
    </recommendedName>
</protein>
<dbReference type="Pfam" id="PF00069">
    <property type="entry name" value="Pkinase"/>
    <property type="match status" value="1"/>
</dbReference>
<organism evidence="10 11">
    <name type="scientific">Sphaerotilus sulfidivorans</name>
    <dbReference type="NCBI Taxonomy" id="639200"/>
    <lineage>
        <taxon>Bacteria</taxon>
        <taxon>Pseudomonadati</taxon>
        <taxon>Pseudomonadota</taxon>
        <taxon>Betaproteobacteria</taxon>
        <taxon>Burkholderiales</taxon>
        <taxon>Sphaerotilaceae</taxon>
        <taxon>Sphaerotilus</taxon>
    </lineage>
</organism>
<dbReference type="InterPro" id="IPR017441">
    <property type="entry name" value="Protein_kinase_ATP_BS"/>
</dbReference>
<evidence type="ECO:0000256" key="4">
    <source>
        <dbReference type="ARBA" id="ARBA00022741"/>
    </source>
</evidence>
<dbReference type="Proteomes" id="UP000323522">
    <property type="component" value="Chromosome"/>
</dbReference>
<evidence type="ECO:0000313" key="11">
    <source>
        <dbReference type="Proteomes" id="UP000323522"/>
    </source>
</evidence>
<feature type="domain" description="Protein kinase" evidence="9">
    <location>
        <begin position="5"/>
        <end position="267"/>
    </location>
</feature>
<keyword evidence="5 10" id="KW-0418">Kinase</keyword>
<keyword evidence="3" id="KW-0808">Transferase</keyword>